<dbReference type="EMBL" id="CAJZAI010000001">
    <property type="protein sequence ID" value="CAG9165235.1"/>
    <property type="molecule type" value="Genomic_DNA"/>
</dbReference>
<evidence type="ECO:0008006" key="3">
    <source>
        <dbReference type="Google" id="ProtNLM"/>
    </source>
</evidence>
<gene>
    <name evidence="1" type="ORF">LMG23992_00379</name>
</gene>
<dbReference type="SUPFAM" id="SSF56672">
    <property type="entry name" value="DNA/RNA polymerases"/>
    <property type="match status" value="1"/>
</dbReference>
<dbReference type="InterPro" id="IPR043502">
    <property type="entry name" value="DNA/RNA_pol_sf"/>
</dbReference>
<evidence type="ECO:0000313" key="2">
    <source>
        <dbReference type="Proteomes" id="UP000727654"/>
    </source>
</evidence>
<dbReference type="RefSeq" id="WP_224078091.1">
    <property type="nucleotide sequence ID" value="NZ_CAJZAI010000001.1"/>
</dbReference>
<comment type="caution">
    <text evidence="1">The sequence shown here is derived from an EMBL/GenBank/DDBJ whole genome shotgun (WGS) entry which is preliminary data.</text>
</comment>
<sequence length="607" mass="70746">MTDNVIVCGKLDNRISFESVQQRELISVRRIASDNPNEIKKVKYLPISTDGRRIMCDGKTWHAEEFLDSLQRAENGRLVVLTLKEYLLILESISIRDIRLSVLELDYPIFEDITYNSSLRVNLDVLNKLLRKVESLGIQGGSLARDQSCKNLHAVARKLRFKNGLDRCFFFAYKEGYQEVFKLREAREDRTIIAFDFNSMFADCMKGQFCEPRNIRYRAFAERRVEPQDLQEGIYRVLLRGAKEGFFLDKHPFLYKLIGKTHRFRLAKGDSVETILFKNEIEYYKKFFCVIEIKEGICSSKTISHPLYNKATSQFSRRKYYKSRLDTIMESYCKVSLQMMHSATNQRVLKKKRFDSMRDVLDFLSINFQLSFASHASFAYVERFLRKSKYFHLKEVGQQLELSYLDIAADSLVFSLSAKVVANARVKMIQTIERFLESKSVEICYANIDSIHISIKNSDLEEFLRQHKDLISDEIGCLKIQAVADEGYWFDVGRYWLKKGGKVVLFRNKEFNHPRARDQFAKKRKVIVLSKSEAFSHVGCRFVSIENSFSYSKRLKADSPEKMVEFERYSFQEVSSAAAADIAEANELMKSKRIKADLFRRIARDAS</sequence>
<name>A0ABM8WD50_9BURK</name>
<dbReference type="Proteomes" id="UP000727654">
    <property type="component" value="Unassembled WGS sequence"/>
</dbReference>
<organism evidence="1 2">
    <name type="scientific">Cupriavidus laharis</name>
    <dbReference type="NCBI Taxonomy" id="151654"/>
    <lineage>
        <taxon>Bacteria</taxon>
        <taxon>Pseudomonadati</taxon>
        <taxon>Pseudomonadota</taxon>
        <taxon>Betaproteobacteria</taxon>
        <taxon>Burkholderiales</taxon>
        <taxon>Burkholderiaceae</taxon>
        <taxon>Cupriavidus</taxon>
    </lineage>
</organism>
<evidence type="ECO:0000313" key="1">
    <source>
        <dbReference type="EMBL" id="CAG9165235.1"/>
    </source>
</evidence>
<proteinExistence type="predicted"/>
<reference evidence="1 2" key="1">
    <citation type="submission" date="2021-08" db="EMBL/GenBank/DDBJ databases">
        <authorList>
            <person name="Peeters C."/>
        </authorList>
    </citation>
    <scope>NUCLEOTIDE SEQUENCE [LARGE SCALE GENOMIC DNA]</scope>
    <source>
        <strain evidence="1 2">LMG 23992</strain>
    </source>
</reference>
<keyword evidence="2" id="KW-1185">Reference proteome</keyword>
<accession>A0ABM8WD50</accession>
<protein>
    <recommendedName>
        <fullName evidence="3">DNA-directed DNA polymerase</fullName>
    </recommendedName>
</protein>